<dbReference type="PANTHER" id="PTHR12011:SF471">
    <property type="entry name" value="G-PROTEIN COUPLED RECEPTORS FAMILY 2 PROFILE 2 DOMAIN-CONTAINING PROTEIN"/>
    <property type="match status" value="1"/>
</dbReference>
<dbReference type="InParanoid" id="H2Z0U0"/>
<dbReference type="GO" id="GO:0007166">
    <property type="term" value="P:cell surface receptor signaling pathway"/>
    <property type="evidence" value="ECO:0007669"/>
    <property type="project" value="InterPro"/>
</dbReference>
<evidence type="ECO:0000256" key="1">
    <source>
        <dbReference type="ARBA" id="ARBA00004141"/>
    </source>
</evidence>
<reference evidence="7" key="3">
    <citation type="submission" date="2025-09" db="UniProtKB">
        <authorList>
            <consortium name="Ensembl"/>
        </authorList>
    </citation>
    <scope>IDENTIFICATION</scope>
</reference>
<dbReference type="Gene3D" id="1.20.1070.10">
    <property type="entry name" value="Rhodopsin 7-helix transmembrane proteins"/>
    <property type="match status" value="1"/>
</dbReference>
<evidence type="ECO:0000256" key="4">
    <source>
        <dbReference type="ARBA" id="ARBA00023136"/>
    </source>
</evidence>
<dbReference type="Ensembl" id="ENSCSAVT00000011333.1">
    <property type="protein sequence ID" value="ENSCSAVP00000011202.1"/>
    <property type="gene ID" value="ENSCSAVG00000006551.1"/>
</dbReference>
<dbReference type="AlphaFoldDB" id="H2Z0U0"/>
<organism evidence="7 8">
    <name type="scientific">Ciona savignyi</name>
    <name type="common">Pacific transparent sea squirt</name>
    <dbReference type="NCBI Taxonomy" id="51511"/>
    <lineage>
        <taxon>Eukaryota</taxon>
        <taxon>Metazoa</taxon>
        <taxon>Chordata</taxon>
        <taxon>Tunicata</taxon>
        <taxon>Ascidiacea</taxon>
        <taxon>Phlebobranchia</taxon>
        <taxon>Cionidae</taxon>
        <taxon>Ciona</taxon>
    </lineage>
</organism>
<dbReference type="InterPro" id="IPR017981">
    <property type="entry name" value="GPCR_2-like_7TM"/>
</dbReference>
<dbReference type="GeneTree" id="ENSGT00940000173397"/>
<feature type="transmembrane region" description="Helical" evidence="5">
    <location>
        <begin position="73"/>
        <end position="91"/>
    </location>
</feature>
<proteinExistence type="predicted"/>
<reference evidence="8" key="1">
    <citation type="submission" date="2003-08" db="EMBL/GenBank/DDBJ databases">
        <authorList>
            <person name="Birren B."/>
            <person name="Nusbaum C."/>
            <person name="Abebe A."/>
            <person name="Abouelleil A."/>
            <person name="Adekoya E."/>
            <person name="Ait-zahra M."/>
            <person name="Allen N."/>
            <person name="Allen T."/>
            <person name="An P."/>
            <person name="Anderson M."/>
            <person name="Anderson S."/>
            <person name="Arachchi H."/>
            <person name="Armbruster J."/>
            <person name="Bachantsang P."/>
            <person name="Baldwin J."/>
            <person name="Barry A."/>
            <person name="Bayul T."/>
            <person name="Blitshsteyn B."/>
            <person name="Bloom T."/>
            <person name="Blye J."/>
            <person name="Boguslavskiy L."/>
            <person name="Borowsky M."/>
            <person name="Boukhgalter B."/>
            <person name="Brunache A."/>
            <person name="Butler J."/>
            <person name="Calixte N."/>
            <person name="Calvo S."/>
            <person name="Camarata J."/>
            <person name="Campo K."/>
            <person name="Chang J."/>
            <person name="Cheshatsang Y."/>
            <person name="Citroen M."/>
            <person name="Collymore A."/>
            <person name="Considine T."/>
            <person name="Cook A."/>
            <person name="Cooke P."/>
            <person name="Corum B."/>
            <person name="Cuomo C."/>
            <person name="David R."/>
            <person name="Dawoe T."/>
            <person name="Degray S."/>
            <person name="Dodge S."/>
            <person name="Dooley K."/>
            <person name="Dorje P."/>
            <person name="Dorjee K."/>
            <person name="Dorris L."/>
            <person name="Duffey N."/>
            <person name="Dupes A."/>
            <person name="Elkins T."/>
            <person name="Engels R."/>
            <person name="Erickson J."/>
            <person name="Farina A."/>
            <person name="Faro S."/>
            <person name="Ferreira P."/>
            <person name="Fischer H."/>
            <person name="Fitzgerald M."/>
            <person name="Foley K."/>
            <person name="Gage D."/>
            <person name="Galagan J."/>
            <person name="Gearin G."/>
            <person name="Gnerre S."/>
            <person name="Gnirke A."/>
            <person name="Goyette A."/>
            <person name="Graham J."/>
            <person name="Grandbois E."/>
            <person name="Gyaltsen K."/>
            <person name="Hafez N."/>
            <person name="Hagopian D."/>
            <person name="Hagos B."/>
            <person name="Hall J."/>
            <person name="Hatcher B."/>
            <person name="Heller A."/>
            <person name="Higgins H."/>
            <person name="Honan T."/>
            <person name="Horn A."/>
            <person name="Houde N."/>
            <person name="Hughes L."/>
            <person name="Hulme W."/>
            <person name="Husby E."/>
            <person name="Iliev I."/>
            <person name="Jaffe D."/>
            <person name="Jones C."/>
            <person name="Kamal M."/>
            <person name="Kamat A."/>
            <person name="Kamvysselis M."/>
            <person name="Karlsson E."/>
            <person name="Kells C."/>
            <person name="Kieu A."/>
            <person name="Kisner P."/>
            <person name="Kodira C."/>
            <person name="Kulbokas E."/>
            <person name="Labutti K."/>
            <person name="Lama D."/>
            <person name="Landers T."/>
            <person name="Leger J."/>
            <person name="Levine S."/>
            <person name="Lewis D."/>
            <person name="Lewis T."/>
            <person name="Lindblad-toh K."/>
            <person name="Liu X."/>
            <person name="Lokyitsang T."/>
            <person name="Lokyitsang Y."/>
            <person name="Lucien O."/>
            <person name="Lui A."/>
            <person name="Ma L.J."/>
            <person name="Mabbitt R."/>
            <person name="Macdonald J."/>
            <person name="Maclean C."/>
            <person name="Major J."/>
            <person name="Manning J."/>
            <person name="Marabella R."/>
            <person name="Maru K."/>
            <person name="Matthews C."/>
            <person name="Mauceli E."/>
            <person name="Mccarthy M."/>
            <person name="Mcdonough S."/>
            <person name="Mcghee T."/>
            <person name="Meldrim J."/>
            <person name="Meneus L."/>
            <person name="Mesirov J."/>
            <person name="Mihalev A."/>
            <person name="Mihova T."/>
            <person name="Mikkelsen T."/>
            <person name="Mlenga V."/>
            <person name="Moru K."/>
            <person name="Mozes J."/>
            <person name="Mulrain L."/>
            <person name="Munson G."/>
            <person name="Naylor J."/>
            <person name="Newes C."/>
            <person name="Nguyen C."/>
            <person name="Nguyen N."/>
            <person name="Nguyen T."/>
            <person name="Nicol R."/>
            <person name="Nielsen C."/>
            <person name="Nizzari M."/>
            <person name="Norbu C."/>
            <person name="Norbu N."/>
            <person name="O'donnell P."/>
            <person name="Okoawo O."/>
            <person name="O'leary S."/>
            <person name="Omotosho B."/>
            <person name="O'neill K."/>
            <person name="Osman S."/>
            <person name="Parker S."/>
            <person name="Perrin D."/>
            <person name="Phunkhang P."/>
            <person name="Piqani B."/>
            <person name="Purcell S."/>
            <person name="Rachupka T."/>
            <person name="Ramasamy U."/>
            <person name="Rameau R."/>
            <person name="Ray V."/>
            <person name="Raymond C."/>
            <person name="Retta R."/>
            <person name="Richardson S."/>
            <person name="Rise C."/>
            <person name="Rodriguez J."/>
            <person name="Rogers J."/>
            <person name="Rogov P."/>
            <person name="Rutman M."/>
            <person name="Schupbach R."/>
            <person name="Seaman C."/>
            <person name="Settipalli S."/>
            <person name="Sharpe T."/>
            <person name="Sheridan J."/>
            <person name="Sherpa N."/>
            <person name="Shi J."/>
            <person name="Smirnov S."/>
            <person name="Smith C."/>
            <person name="Sougnez C."/>
            <person name="Spencer B."/>
            <person name="Stalker J."/>
            <person name="Stange-thomann N."/>
            <person name="Stavropoulos S."/>
            <person name="Stetson K."/>
            <person name="Stone C."/>
            <person name="Stone S."/>
            <person name="Stubbs M."/>
            <person name="Talamas J."/>
            <person name="Tchuinga P."/>
            <person name="Tenzing P."/>
            <person name="Tesfaye S."/>
            <person name="Theodore J."/>
            <person name="Thoulutsang Y."/>
            <person name="Topham K."/>
            <person name="Towey S."/>
            <person name="Tsamla T."/>
            <person name="Tsomo N."/>
            <person name="Vallee D."/>
            <person name="Vassiliev H."/>
            <person name="Venkataraman V."/>
            <person name="Vinson J."/>
            <person name="Vo A."/>
            <person name="Wade C."/>
            <person name="Wang S."/>
            <person name="Wangchuk T."/>
            <person name="Wangdi T."/>
            <person name="Whittaker C."/>
            <person name="Wilkinson J."/>
            <person name="Wu Y."/>
            <person name="Wyman D."/>
            <person name="Yadav S."/>
            <person name="Yang S."/>
            <person name="Yang X."/>
            <person name="Yeager S."/>
            <person name="Yee E."/>
            <person name="Young G."/>
            <person name="Zainoun J."/>
            <person name="Zembeck L."/>
            <person name="Zimmer A."/>
            <person name="Zody M."/>
            <person name="Lander E."/>
        </authorList>
    </citation>
    <scope>NUCLEOTIDE SEQUENCE [LARGE SCALE GENOMIC DNA]</scope>
</reference>
<dbReference type="PROSITE" id="PS50261">
    <property type="entry name" value="G_PROTEIN_RECEP_F2_4"/>
    <property type="match status" value="1"/>
</dbReference>
<dbReference type="HOGENOM" id="CLU_1151463_0_0_1"/>
<dbReference type="STRING" id="51511.ENSCSAVP00000011202"/>
<evidence type="ECO:0000256" key="3">
    <source>
        <dbReference type="ARBA" id="ARBA00022989"/>
    </source>
</evidence>
<dbReference type="PANTHER" id="PTHR12011">
    <property type="entry name" value="ADHESION G-PROTEIN COUPLED RECEPTOR"/>
    <property type="match status" value="1"/>
</dbReference>
<dbReference type="Pfam" id="PF00002">
    <property type="entry name" value="7tm_2"/>
    <property type="match status" value="1"/>
</dbReference>
<dbReference type="Proteomes" id="UP000007875">
    <property type="component" value="Unassembled WGS sequence"/>
</dbReference>
<dbReference type="PRINTS" id="PR00249">
    <property type="entry name" value="GPCRSECRETIN"/>
</dbReference>
<dbReference type="eggNOG" id="KOG4193">
    <property type="taxonomic scope" value="Eukaryota"/>
</dbReference>
<feature type="transmembrane region" description="Helical" evidence="5">
    <location>
        <begin position="34"/>
        <end position="53"/>
    </location>
</feature>
<accession>H2Z0U0</accession>
<feature type="transmembrane region" description="Helical" evidence="5">
    <location>
        <begin position="111"/>
        <end position="132"/>
    </location>
</feature>
<dbReference type="GO" id="GO:0004930">
    <property type="term" value="F:G protein-coupled receptor activity"/>
    <property type="evidence" value="ECO:0007669"/>
    <property type="project" value="InterPro"/>
</dbReference>
<feature type="domain" description="G-protein coupled receptors family 2 profile 2" evidence="6">
    <location>
        <begin position="1"/>
        <end position="187"/>
    </location>
</feature>
<dbReference type="GO" id="GO:0007189">
    <property type="term" value="P:adenylate cyclase-activating G protein-coupled receptor signaling pathway"/>
    <property type="evidence" value="ECO:0007669"/>
    <property type="project" value="TreeGrafter"/>
</dbReference>
<keyword evidence="8" id="KW-1185">Reference proteome</keyword>
<protein>
    <recommendedName>
        <fullName evidence="6">G-protein coupled receptors family 2 profile 2 domain-containing protein</fullName>
    </recommendedName>
</protein>
<feature type="transmembrane region" description="Helical" evidence="5">
    <location>
        <begin position="164"/>
        <end position="188"/>
    </location>
</feature>
<feature type="transmembrane region" description="Helical" evidence="5">
    <location>
        <begin position="6"/>
        <end position="22"/>
    </location>
</feature>
<evidence type="ECO:0000259" key="6">
    <source>
        <dbReference type="PROSITE" id="PS50261"/>
    </source>
</evidence>
<dbReference type="GO" id="GO:0005886">
    <property type="term" value="C:plasma membrane"/>
    <property type="evidence" value="ECO:0007669"/>
    <property type="project" value="TreeGrafter"/>
</dbReference>
<keyword evidence="4 5" id="KW-0472">Membrane</keyword>
<keyword evidence="3 5" id="KW-1133">Transmembrane helix</keyword>
<comment type="subcellular location">
    <subcellularLocation>
        <location evidence="1">Membrane</location>
        <topology evidence="1">Multi-pass membrane protein</topology>
    </subcellularLocation>
</comment>
<reference evidence="7" key="2">
    <citation type="submission" date="2025-08" db="UniProtKB">
        <authorList>
            <consortium name="Ensembl"/>
        </authorList>
    </citation>
    <scope>IDENTIFICATION</scope>
</reference>
<name>H2Z0U0_CIOSA</name>
<sequence>MILSAVSIALLSVTLLVFINYRRVLLKERMLIHFHLIIAVLCGNVSLMIGTALVTKDTIPTIPCIISAMSSHFFFLAVFMWSFVEGAFLFYKIVLVFHKSSIERLQRLSPVVGWVFPAIIVFTSFIISRTAINDQQPQNSTYLDPYANPATCFLTAHNGMIWSFLGPFLVIVSLNMIVLLRVSMVIYISAYSSSRLATSEKSIRLSGSLKMDTEEGADEIPKRHGGITSPLAGSLCQLSIY</sequence>
<evidence type="ECO:0000256" key="2">
    <source>
        <dbReference type="ARBA" id="ARBA00022692"/>
    </source>
</evidence>
<keyword evidence="2 5" id="KW-0812">Transmembrane</keyword>
<evidence type="ECO:0000313" key="8">
    <source>
        <dbReference type="Proteomes" id="UP000007875"/>
    </source>
</evidence>
<dbReference type="InterPro" id="IPR000832">
    <property type="entry name" value="GPCR_2_secretin-like"/>
</dbReference>
<evidence type="ECO:0000256" key="5">
    <source>
        <dbReference type="SAM" id="Phobius"/>
    </source>
</evidence>
<evidence type="ECO:0000313" key="7">
    <source>
        <dbReference type="Ensembl" id="ENSCSAVP00000011202.1"/>
    </source>
</evidence>